<reference evidence="9 10" key="1">
    <citation type="journal article" date="2015" name="Genome Announc.">
        <title>Expanding the biotechnology potential of lactobacilli through comparative genomics of 213 strains and associated genera.</title>
        <authorList>
            <person name="Sun Z."/>
            <person name="Harris H.M."/>
            <person name="McCann A."/>
            <person name="Guo C."/>
            <person name="Argimon S."/>
            <person name="Zhang W."/>
            <person name="Yang X."/>
            <person name="Jeffery I.B."/>
            <person name="Cooney J.C."/>
            <person name="Kagawa T.F."/>
            <person name="Liu W."/>
            <person name="Song Y."/>
            <person name="Salvetti E."/>
            <person name="Wrobel A."/>
            <person name="Rasinkangas P."/>
            <person name="Parkhill J."/>
            <person name="Rea M.C."/>
            <person name="O'Sullivan O."/>
            <person name="Ritari J."/>
            <person name="Douillard F.P."/>
            <person name="Paul Ross R."/>
            <person name="Yang R."/>
            <person name="Briner A.E."/>
            <person name="Felis G.E."/>
            <person name="de Vos W.M."/>
            <person name="Barrangou R."/>
            <person name="Klaenhammer T.R."/>
            <person name="Caufield P.W."/>
            <person name="Cui Y."/>
            <person name="Zhang H."/>
            <person name="O'Toole P.W."/>
        </authorList>
    </citation>
    <scope>NUCLEOTIDE SEQUENCE [LARGE SCALE GENOMIC DNA]</scope>
    <source>
        <strain evidence="9 10">DSM 20634</strain>
    </source>
</reference>
<dbReference type="SUPFAM" id="SSF50978">
    <property type="entry name" value="WD40 repeat-like"/>
    <property type="match status" value="1"/>
</dbReference>
<dbReference type="PATRIC" id="fig|1423813.3.peg.1000"/>
<evidence type="ECO:0000259" key="7">
    <source>
        <dbReference type="Pfam" id="PF17965"/>
    </source>
</evidence>
<dbReference type="InterPro" id="IPR015943">
    <property type="entry name" value="WD40/YVTN_repeat-like_dom_sf"/>
</dbReference>
<protein>
    <submittedName>
        <fullName evidence="9">Cell surface protein</fullName>
    </submittedName>
</protein>
<dbReference type="InterPro" id="IPR041558">
    <property type="entry name" value="MucBP_2"/>
</dbReference>
<feature type="compositionally biased region" description="Polar residues" evidence="5">
    <location>
        <begin position="567"/>
        <end position="585"/>
    </location>
</feature>
<dbReference type="OrthoDB" id="2298297at2"/>
<dbReference type="STRING" id="1423813.FC26_GL000980"/>
<dbReference type="Pfam" id="PF00746">
    <property type="entry name" value="Gram_pos_anchor"/>
    <property type="match status" value="1"/>
</dbReference>
<name>A0A0R2A118_9LACO</name>
<evidence type="ECO:0000256" key="3">
    <source>
        <dbReference type="ARBA" id="ARBA00022729"/>
    </source>
</evidence>
<comment type="caution">
    <text evidence="9">The sequence shown here is derived from an EMBL/GenBank/DDBJ whole genome shotgun (WGS) entry which is preliminary data.</text>
</comment>
<evidence type="ECO:0000256" key="1">
    <source>
        <dbReference type="ARBA" id="ARBA00022512"/>
    </source>
</evidence>
<proteinExistence type="predicted"/>
<dbReference type="InterPro" id="IPR013320">
    <property type="entry name" value="ConA-like_dom_sf"/>
</dbReference>
<dbReference type="InterPro" id="IPR041495">
    <property type="entry name" value="Mub_B2"/>
</dbReference>
<feature type="region of interest" description="Disordered" evidence="5">
    <location>
        <begin position="526"/>
        <end position="742"/>
    </location>
</feature>
<keyword evidence="1" id="KW-0134">Cell wall</keyword>
<keyword evidence="3" id="KW-0732">Signal</keyword>
<evidence type="ECO:0000256" key="5">
    <source>
        <dbReference type="SAM" id="MobiDB-lite"/>
    </source>
</evidence>
<keyword evidence="2" id="KW-0964">Secreted</keyword>
<evidence type="ECO:0000256" key="4">
    <source>
        <dbReference type="ARBA" id="ARBA00023088"/>
    </source>
</evidence>
<dbReference type="Gene3D" id="2.60.120.200">
    <property type="match status" value="1"/>
</dbReference>
<feature type="compositionally biased region" description="Polar residues" evidence="5">
    <location>
        <begin position="602"/>
        <end position="620"/>
    </location>
</feature>
<feature type="domain" description="Mucin binding" evidence="7">
    <location>
        <begin position="289"/>
        <end position="358"/>
    </location>
</feature>
<dbReference type="InterPro" id="IPR036322">
    <property type="entry name" value="WD40_repeat_dom_sf"/>
</dbReference>
<dbReference type="Gene3D" id="2.130.10.10">
    <property type="entry name" value="YVTN repeat-like/Quinoprotein amine dehydrogenase"/>
    <property type="match status" value="1"/>
</dbReference>
<sequence>MTLTPNKTDQSGNLTLNSQIDLNYDFDMTATVQLGEGDGISVGFHTGNSDQVGRKGGSLGFATLPGAFGWKADTYNNAGAGNEDIDPTTGYPYFGSDPDRMNQFGAFVTTDANGLTIDTDKKSAQTIDSSYTELHVYYTAATHTLTITLTKPASTDRWYETLAKTLTWSEDISNYIPADGLVSFFIAGSTGAAHSKQTFTLHSFSYHAVGTVHIKYVDQDTNAQLAYKDVRGTLNSTVVVQDQPDYLTTINNLQTQGYTLVNPNTRSTVTITNDNSKNTVTVYLQRAYSVTVNYIDDDTGTTLKTETLSGKNDETANIQQTINSYTDDGYDVQSNEFPTDFTFVPSEQDTSYEVHLTHRHQQSTQSVTRTITYQGAGLATPVPVQQSATYTVDTDLVTKQVTYSTITMASVVTPSISGYEPDIQTVDEISLKNGNQPQDITVTYTPLTQTLTVKYIDQVSGQVLDMSTMTGQTGMTIDNPALARITAYQQAGYYLISDGTNGAAQLIMIPGQLNYVVVLSHGVTPTEDGSTHVWQKSQVPTDAPHTTTADHPNGNLGVTPTEDGSTHVWQKSQVPTDAPHTTTADHPNGNLGVTPTEDGSTHVWQKSQVPTDAPHTTTADHPNGNLGVTPTEDGSTHVWQKSQVPTDAPHTTTADHPNGNLGVTPTEDGSTHVWQKSQVPTDAPHTTVLDNDLTGKTNTPRSEVDGKQIGTNPVAINATDTGTRKTTSQTRRTKTLPQTGNQSEHFGIFGLLAMTFGLSGLTMMDRKERKESK</sequence>
<evidence type="ECO:0000256" key="2">
    <source>
        <dbReference type="ARBA" id="ARBA00022525"/>
    </source>
</evidence>
<dbReference type="Gene3D" id="2.60.40.4300">
    <property type="match status" value="1"/>
</dbReference>
<evidence type="ECO:0000313" key="9">
    <source>
        <dbReference type="EMBL" id="KRM60261.1"/>
    </source>
</evidence>
<dbReference type="Proteomes" id="UP000051733">
    <property type="component" value="Unassembled WGS sequence"/>
</dbReference>
<feature type="domain" description="Mucin binding" evidence="7">
    <location>
        <begin position="449"/>
        <end position="503"/>
    </location>
</feature>
<dbReference type="Gene3D" id="3.10.20.470">
    <property type="match status" value="3"/>
</dbReference>
<dbReference type="Pfam" id="PF18483">
    <property type="entry name" value="Lectin_L-type_dom"/>
    <property type="match status" value="1"/>
</dbReference>
<keyword evidence="4" id="KW-0572">Peptidoglycan-anchor</keyword>
<feature type="domain" description="Mub B2-like" evidence="8">
    <location>
        <begin position="361"/>
        <end position="447"/>
    </location>
</feature>
<feature type="domain" description="Mucin binding" evidence="7">
    <location>
        <begin position="211"/>
        <end position="285"/>
    </location>
</feature>
<evidence type="ECO:0000313" key="10">
    <source>
        <dbReference type="Proteomes" id="UP000051733"/>
    </source>
</evidence>
<organism evidence="9 10">
    <name type="scientific">Paucilactobacillus vaccinostercus DSM 20634</name>
    <dbReference type="NCBI Taxonomy" id="1423813"/>
    <lineage>
        <taxon>Bacteria</taxon>
        <taxon>Bacillati</taxon>
        <taxon>Bacillota</taxon>
        <taxon>Bacilli</taxon>
        <taxon>Lactobacillales</taxon>
        <taxon>Lactobacillaceae</taxon>
        <taxon>Paucilactobacillus</taxon>
    </lineage>
</organism>
<dbReference type="SUPFAM" id="SSF49899">
    <property type="entry name" value="Concanavalin A-like lectins/glucanases"/>
    <property type="match status" value="1"/>
</dbReference>
<dbReference type="Pfam" id="PF17965">
    <property type="entry name" value="MucBP_2"/>
    <property type="match status" value="3"/>
</dbReference>
<evidence type="ECO:0000259" key="8">
    <source>
        <dbReference type="Pfam" id="PF17966"/>
    </source>
</evidence>
<dbReference type="EMBL" id="AYYY01000071">
    <property type="protein sequence ID" value="KRM60261.1"/>
    <property type="molecule type" value="Genomic_DNA"/>
</dbReference>
<dbReference type="InterPro" id="IPR019931">
    <property type="entry name" value="LPXTG_anchor"/>
</dbReference>
<evidence type="ECO:0000259" key="6">
    <source>
        <dbReference type="Pfam" id="PF00746"/>
    </source>
</evidence>
<feature type="compositionally biased region" description="Low complexity" evidence="5">
    <location>
        <begin position="719"/>
        <end position="730"/>
    </location>
</feature>
<feature type="compositionally biased region" description="Polar residues" evidence="5">
    <location>
        <begin position="532"/>
        <end position="550"/>
    </location>
</feature>
<gene>
    <name evidence="9" type="ORF">FC26_GL000980</name>
</gene>
<dbReference type="AlphaFoldDB" id="A0A0R2A118"/>
<feature type="domain" description="Gram-positive cocci surface proteins LPxTG" evidence="6">
    <location>
        <begin position="734"/>
        <end position="759"/>
    </location>
</feature>
<dbReference type="Pfam" id="PF17966">
    <property type="entry name" value="Muc_B2"/>
    <property type="match status" value="1"/>
</dbReference>
<feature type="compositionally biased region" description="Polar residues" evidence="5">
    <location>
        <begin position="637"/>
        <end position="655"/>
    </location>
</feature>
<accession>A0A0R2A118</accession>
<keyword evidence="10" id="KW-1185">Reference proteome</keyword>